<evidence type="ECO:0000313" key="7">
    <source>
        <dbReference type="WBParaSite" id="MBELARI_LOCUS5374"/>
    </source>
</evidence>
<accession>A0AAF3FHM8</accession>
<dbReference type="GO" id="GO:0008270">
    <property type="term" value="F:zinc ion binding"/>
    <property type="evidence" value="ECO:0007669"/>
    <property type="project" value="UniProtKB-KW"/>
</dbReference>
<evidence type="ECO:0000256" key="1">
    <source>
        <dbReference type="ARBA" id="ARBA00022723"/>
    </source>
</evidence>
<keyword evidence="3" id="KW-0833">Ubl conjugation pathway</keyword>
<dbReference type="CDD" id="cd20335">
    <property type="entry name" value="BRcat_RBR"/>
    <property type="match status" value="1"/>
</dbReference>
<dbReference type="Pfam" id="PF01485">
    <property type="entry name" value="IBR"/>
    <property type="match status" value="1"/>
</dbReference>
<keyword evidence="4" id="KW-0862">Zinc</keyword>
<dbReference type="InterPro" id="IPR002867">
    <property type="entry name" value="IBR_dom"/>
</dbReference>
<dbReference type="WBParaSite" id="MBELARI_LOCUS5374">
    <property type="protein sequence ID" value="MBELARI_LOCUS5374"/>
    <property type="gene ID" value="MBELARI_LOCUS5374"/>
</dbReference>
<keyword evidence="6" id="KW-1185">Reference proteome</keyword>
<proteinExistence type="predicted"/>
<organism evidence="6 7">
    <name type="scientific">Mesorhabditis belari</name>
    <dbReference type="NCBI Taxonomy" id="2138241"/>
    <lineage>
        <taxon>Eukaryota</taxon>
        <taxon>Metazoa</taxon>
        <taxon>Ecdysozoa</taxon>
        <taxon>Nematoda</taxon>
        <taxon>Chromadorea</taxon>
        <taxon>Rhabditida</taxon>
        <taxon>Rhabditina</taxon>
        <taxon>Rhabditomorpha</taxon>
        <taxon>Rhabditoidea</taxon>
        <taxon>Rhabditidae</taxon>
        <taxon>Mesorhabditinae</taxon>
        <taxon>Mesorhabditis</taxon>
    </lineage>
</organism>
<keyword evidence="1" id="KW-0479">Metal-binding</keyword>
<keyword evidence="2" id="KW-0863">Zinc-finger</keyword>
<dbReference type="PANTHER" id="PTHR31063:SF4">
    <property type="entry name" value="IBR DOMAIN-CONTAINING PROTEIN"/>
    <property type="match status" value="1"/>
</dbReference>
<feature type="domain" description="IBR" evidence="5">
    <location>
        <begin position="340"/>
        <end position="400"/>
    </location>
</feature>
<evidence type="ECO:0000256" key="3">
    <source>
        <dbReference type="ARBA" id="ARBA00022786"/>
    </source>
</evidence>
<dbReference type="SMART" id="SM00647">
    <property type="entry name" value="IBR"/>
    <property type="match status" value="1"/>
</dbReference>
<dbReference type="Proteomes" id="UP000887575">
    <property type="component" value="Unassembled WGS sequence"/>
</dbReference>
<evidence type="ECO:0000259" key="5">
    <source>
        <dbReference type="SMART" id="SM00647"/>
    </source>
</evidence>
<sequence>MSTEDIYWKEDVSKKSPQYHHRYASMEHKLFGKRGICARVVEDPDNQITKSELKRLRDGGEVGYSLNKQKRWEWFVPEVLLHEEEFHDQTQVYFREESVDTNIWGYFQRVKKLHYLDHSKDEVKSIQLGGAQNTRDARMQLSGVFEGSKKDAKGNEIEKVPALSRVSYVRRTCLPLRQLPVKRLSRHIKWKKCRWYTEKKELSYEIEDLDDLDGSDFEDHYYYDWVDPTEKRSTTLHSLVDYVKETKNNDKKKKKKRTESPLEENSWEIVSLASASGSLISDLNEDIEFVEEQENQLDYPKAMKLCEIPLESPSKRRIRARPKHFANPGNFKGMGMGRCSVYTDLDEENEVEAGTRVVECIGCSTRLVVPLSNSPVIRCAECKIGFCSQCGWEPHYPLSCDVNREWCRRFDIQLGMKIHEDDIEKQLKRLICHCGAVTEFGDKNSQKVCSICHKLVNAHPRRYERWFFYPRSGYWWKIPTPETDNVVHKDPVIDSVYKISLIDKRFSEMAILGHCWRRDDKKVIKLQRAIKNLPYAKGKEALKQIIFKGLYILEYGAARAYQNRQLKTPKQRITWEKLQKLHEQIRLLLLDAKYVDLTSNCVENIESLVDFLKFD</sequence>
<evidence type="ECO:0000256" key="2">
    <source>
        <dbReference type="ARBA" id="ARBA00022771"/>
    </source>
</evidence>
<evidence type="ECO:0000256" key="4">
    <source>
        <dbReference type="ARBA" id="ARBA00022833"/>
    </source>
</evidence>
<dbReference type="SUPFAM" id="SSF57850">
    <property type="entry name" value="RING/U-box"/>
    <property type="match status" value="1"/>
</dbReference>
<name>A0AAF3FHM8_9BILA</name>
<reference evidence="7" key="1">
    <citation type="submission" date="2024-02" db="UniProtKB">
        <authorList>
            <consortium name="WormBaseParasite"/>
        </authorList>
    </citation>
    <scope>IDENTIFICATION</scope>
</reference>
<protein>
    <submittedName>
        <fullName evidence="7">IBR domain-containing protein</fullName>
    </submittedName>
</protein>
<dbReference type="PANTHER" id="PTHR31063">
    <property type="entry name" value="PROTEIN CBG08668"/>
    <property type="match status" value="1"/>
</dbReference>
<evidence type="ECO:0000313" key="6">
    <source>
        <dbReference type="Proteomes" id="UP000887575"/>
    </source>
</evidence>
<dbReference type="AlphaFoldDB" id="A0AAF3FHM8"/>